<name>A0A7Y3R6H7_9FLAO</name>
<dbReference type="SUPFAM" id="SSF56935">
    <property type="entry name" value="Porins"/>
    <property type="match status" value="1"/>
</dbReference>
<protein>
    <recommendedName>
        <fullName evidence="4">Alpha-ketoglutarate decarboxylase</fullName>
    </recommendedName>
</protein>
<comment type="caution">
    <text evidence="2">The sequence shown here is derived from an EMBL/GenBank/DDBJ whole genome shotgun (WGS) entry which is preliminary data.</text>
</comment>
<accession>A0A7Y3R6H7</accession>
<reference evidence="2 3" key="1">
    <citation type="submission" date="2020-05" db="EMBL/GenBank/DDBJ databases">
        <title>Draft genome of Flavobacterium sp. IMCC34852.</title>
        <authorList>
            <person name="Song J."/>
            <person name="Cho J.-C."/>
        </authorList>
    </citation>
    <scope>NUCLEOTIDE SEQUENCE [LARGE SCALE GENOMIC DNA]</scope>
    <source>
        <strain evidence="2 3">IMCC34852</strain>
    </source>
</reference>
<evidence type="ECO:0000313" key="3">
    <source>
        <dbReference type="Proteomes" id="UP000536509"/>
    </source>
</evidence>
<feature type="signal peptide" evidence="1">
    <location>
        <begin position="1"/>
        <end position="27"/>
    </location>
</feature>
<organism evidence="2 3">
    <name type="scientific">Flavobacterium rivulicola</name>
    <dbReference type="NCBI Taxonomy" id="2732161"/>
    <lineage>
        <taxon>Bacteria</taxon>
        <taxon>Pseudomonadati</taxon>
        <taxon>Bacteroidota</taxon>
        <taxon>Flavobacteriia</taxon>
        <taxon>Flavobacteriales</taxon>
        <taxon>Flavobacteriaceae</taxon>
        <taxon>Flavobacterium</taxon>
    </lineage>
</organism>
<feature type="chain" id="PRO_5030612371" description="Alpha-ketoglutarate decarboxylase" evidence="1">
    <location>
        <begin position="28"/>
        <end position="182"/>
    </location>
</feature>
<dbReference type="Proteomes" id="UP000536509">
    <property type="component" value="Unassembled WGS sequence"/>
</dbReference>
<evidence type="ECO:0000313" key="2">
    <source>
        <dbReference type="EMBL" id="NNT70808.1"/>
    </source>
</evidence>
<proteinExistence type="predicted"/>
<dbReference type="EMBL" id="JABEVX010000001">
    <property type="protein sequence ID" value="NNT70808.1"/>
    <property type="molecule type" value="Genomic_DNA"/>
</dbReference>
<evidence type="ECO:0008006" key="4">
    <source>
        <dbReference type="Google" id="ProtNLM"/>
    </source>
</evidence>
<dbReference type="RefSeq" id="WP_171221017.1">
    <property type="nucleotide sequence ID" value="NZ_CP121446.1"/>
</dbReference>
<keyword evidence="1" id="KW-0732">Signal</keyword>
<evidence type="ECO:0000256" key="1">
    <source>
        <dbReference type="SAM" id="SignalP"/>
    </source>
</evidence>
<dbReference type="AlphaFoldDB" id="A0A7Y3R6H7"/>
<sequence>MKKNTFCTLAKSALLTLILLFSFSGFSQESSGGKSDTGDFWDKVQFGGGFGLAIGNGFTDITIAPSAIYNFNEHFALGTGLQYSRLKQKNFYDSNVVGATLIGLFNPIEEIQLSLELEQVHVNTSYTDLYNNVKRSFWNTGLYVGGGYRADNVTIGARFNLLFDKDKDLYGDAFMPFVRVYF</sequence>
<gene>
    <name evidence="2" type="ORF">HKT18_01140</name>
</gene>
<dbReference type="Gene3D" id="2.40.160.60">
    <property type="entry name" value="Outer membrane protein transport protein (OMPP1/FadL/TodX)"/>
    <property type="match status" value="1"/>
</dbReference>
<keyword evidence="3" id="KW-1185">Reference proteome</keyword>